<name>A0A226E966_FOLCA</name>
<feature type="compositionally biased region" description="Polar residues" evidence="7">
    <location>
        <begin position="2012"/>
        <end position="2021"/>
    </location>
</feature>
<keyword evidence="6" id="KW-0175">Coiled coil</keyword>
<feature type="compositionally biased region" description="Polar residues" evidence="7">
    <location>
        <begin position="8"/>
        <end position="36"/>
    </location>
</feature>
<evidence type="ECO:0000256" key="7">
    <source>
        <dbReference type="SAM" id="MobiDB-lite"/>
    </source>
</evidence>
<dbReference type="Gene3D" id="3.10.10.10">
    <property type="entry name" value="HIV Type 1 Reverse Transcriptase, subunit A, domain 1"/>
    <property type="match status" value="1"/>
</dbReference>
<keyword evidence="1" id="KW-0808">Transferase</keyword>
<feature type="domain" description="Reverse transcriptase" evidence="9">
    <location>
        <begin position="941"/>
        <end position="1131"/>
    </location>
</feature>
<feature type="compositionally biased region" description="Pro residues" evidence="7">
    <location>
        <begin position="396"/>
        <end position="408"/>
    </location>
</feature>
<dbReference type="CDD" id="cd00303">
    <property type="entry name" value="retropepsin_like"/>
    <property type="match status" value="1"/>
</dbReference>
<evidence type="ECO:0000256" key="8">
    <source>
        <dbReference type="SAM" id="Phobius"/>
    </source>
</evidence>
<dbReference type="SUPFAM" id="SSF56672">
    <property type="entry name" value="DNA/RNA polymerases"/>
    <property type="match status" value="1"/>
</dbReference>
<protein>
    <submittedName>
        <fullName evidence="10">Retrovirus-related Pol polyprotein from transposon opus</fullName>
    </submittedName>
</protein>
<dbReference type="InterPro" id="IPR000477">
    <property type="entry name" value="RT_dom"/>
</dbReference>
<reference evidence="10 11" key="1">
    <citation type="submission" date="2015-12" db="EMBL/GenBank/DDBJ databases">
        <title>The genome of Folsomia candida.</title>
        <authorList>
            <person name="Faddeeva A."/>
            <person name="Derks M.F."/>
            <person name="Anvar Y."/>
            <person name="Smit S."/>
            <person name="Van Straalen N."/>
            <person name="Roelofs D."/>
        </authorList>
    </citation>
    <scope>NUCLEOTIDE SEQUENCE [LARGE SCALE GENOMIC DNA]</scope>
    <source>
        <strain evidence="10 11">VU population</strain>
        <tissue evidence="10">Whole body</tissue>
    </source>
</reference>
<dbReference type="GO" id="GO:0016779">
    <property type="term" value="F:nucleotidyltransferase activity"/>
    <property type="evidence" value="ECO:0007669"/>
    <property type="project" value="UniProtKB-KW"/>
</dbReference>
<evidence type="ECO:0000256" key="3">
    <source>
        <dbReference type="ARBA" id="ARBA00022722"/>
    </source>
</evidence>
<keyword evidence="5" id="KW-0511">Multifunctional enzyme</keyword>
<keyword evidence="11" id="KW-1185">Reference proteome</keyword>
<feature type="region of interest" description="Disordered" evidence="7">
    <location>
        <begin position="442"/>
        <end position="476"/>
    </location>
</feature>
<feature type="region of interest" description="Disordered" evidence="7">
    <location>
        <begin position="1987"/>
        <end position="2035"/>
    </location>
</feature>
<evidence type="ECO:0000256" key="6">
    <source>
        <dbReference type="SAM" id="Coils"/>
    </source>
</evidence>
<evidence type="ECO:0000256" key="1">
    <source>
        <dbReference type="ARBA" id="ARBA00022679"/>
    </source>
</evidence>
<organism evidence="10 11">
    <name type="scientific">Folsomia candida</name>
    <name type="common">Springtail</name>
    <dbReference type="NCBI Taxonomy" id="158441"/>
    <lineage>
        <taxon>Eukaryota</taxon>
        <taxon>Metazoa</taxon>
        <taxon>Ecdysozoa</taxon>
        <taxon>Arthropoda</taxon>
        <taxon>Hexapoda</taxon>
        <taxon>Collembola</taxon>
        <taxon>Entomobryomorpha</taxon>
        <taxon>Isotomoidea</taxon>
        <taxon>Isotomidae</taxon>
        <taxon>Proisotominae</taxon>
        <taxon>Folsomia</taxon>
    </lineage>
</organism>
<feature type="coiled-coil region" evidence="6">
    <location>
        <begin position="2054"/>
        <end position="2081"/>
    </location>
</feature>
<proteinExistence type="predicted"/>
<dbReference type="Gene3D" id="3.30.70.270">
    <property type="match status" value="2"/>
</dbReference>
<feature type="transmembrane region" description="Helical" evidence="8">
    <location>
        <begin position="1841"/>
        <end position="1862"/>
    </location>
</feature>
<comment type="caution">
    <text evidence="10">The sequence shown here is derived from an EMBL/GenBank/DDBJ whole genome shotgun (WGS) entry which is preliminary data.</text>
</comment>
<dbReference type="GO" id="GO:0004519">
    <property type="term" value="F:endonuclease activity"/>
    <property type="evidence" value="ECO:0007669"/>
    <property type="project" value="UniProtKB-KW"/>
</dbReference>
<dbReference type="InterPro" id="IPR043502">
    <property type="entry name" value="DNA/RNA_pol_sf"/>
</dbReference>
<feature type="compositionally biased region" description="Polar residues" evidence="7">
    <location>
        <begin position="642"/>
        <end position="654"/>
    </location>
</feature>
<evidence type="ECO:0000259" key="9">
    <source>
        <dbReference type="PROSITE" id="PS50878"/>
    </source>
</evidence>
<dbReference type="InterPro" id="IPR021109">
    <property type="entry name" value="Peptidase_aspartic_dom_sf"/>
</dbReference>
<evidence type="ECO:0000256" key="5">
    <source>
        <dbReference type="ARBA" id="ARBA00023268"/>
    </source>
</evidence>
<evidence type="ECO:0000256" key="2">
    <source>
        <dbReference type="ARBA" id="ARBA00022695"/>
    </source>
</evidence>
<dbReference type="Proteomes" id="UP000198287">
    <property type="component" value="Unassembled WGS sequence"/>
</dbReference>
<dbReference type="Pfam" id="PF17919">
    <property type="entry name" value="RT_RNaseH_2"/>
    <property type="match status" value="1"/>
</dbReference>
<keyword evidence="8" id="KW-0472">Membrane</keyword>
<dbReference type="SUPFAM" id="SSF161008">
    <property type="entry name" value="Viral glycoprotein ectodomain-like"/>
    <property type="match status" value="1"/>
</dbReference>
<accession>A0A226E966</accession>
<feature type="region of interest" description="Disordered" evidence="7">
    <location>
        <begin position="367"/>
        <end position="408"/>
    </location>
</feature>
<dbReference type="PANTHER" id="PTHR37984">
    <property type="entry name" value="PROTEIN CBG26694"/>
    <property type="match status" value="1"/>
</dbReference>
<keyword evidence="2" id="KW-0548">Nucleotidyltransferase</keyword>
<dbReference type="PROSITE" id="PS50878">
    <property type="entry name" value="RT_POL"/>
    <property type="match status" value="1"/>
</dbReference>
<dbReference type="FunFam" id="3.30.70.270:FF:000063">
    <property type="entry name" value="Zinc knuckle domaincontaining protein"/>
    <property type="match status" value="1"/>
</dbReference>
<keyword evidence="3" id="KW-0540">Nuclease</keyword>
<dbReference type="InterPro" id="IPR043128">
    <property type="entry name" value="Rev_trsase/Diguanyl_cyclase"/>
</dbReference>
<dbReference type="Gene3D" id="2.40.70.10">
    <property type="entry name" value="Acid Proteases"/>
    <property type="match status" value="1"/>
</dbReference>
<dbReference type="InterPro" id="IPR050951">
    <property type="entry name" value="Retrovirus_Pol_polyprotein"/>
</dbReference>
<keyword evidence="4" id="KW-0378">Hydrolase</keyword>
<evidence type="ECO:0000313" key="10">
    <source>
        <dbReference type="EMBL" id="OXA53940.1"/>
    </source>
</evidence>
<feature type="region of interest" description="Disordered" evidence="7">
    <location>
        <begin position="67"/>
        <end position="86"/>
    </location>
</feature>
<feature type="compositionally biased region" description="Polar residues" evidence="7">
    <location>
        <begin position="714"/>
        <end position="726"/>
    </location>
</feature>
<dbReference type="GO" id="GO:0071897">
    <property type="term" value="P:DNA biosynthetic process"/>
    <property type="evidence" value="ECO:0007669"/>
    <property type="project" value="UniProtKB-ARBA"/>
</dbReference>
<keyword evidence="4" id="KW-0255">Endonuclease</keyword>
<evidence type="ECO:0000313" key="11">
    <source>
        <dbReference type="Proteomes" id="UP000198287"/>
    </source>
</evidence>
<dbReference type="CDD" id="cd01647">
    <property type="entry name" value="RT_LTR"/>
    <property type="match status" value="1"/>
</dbReference>
<feature type="region of interest" description="Disordered" evidence="7">
    <location>
        <begin position="639"/>
        <end position="749"/>
    </location>
</feature>
<feature type="compositionally biased region" description="Low complexity" evidence="7">
    <location>
        <begin position="379"/>
        <end position="395"/>
    </location>
</feature>
<gene>
    <name evidence="10" type="ORF">Fcan01_10603</name>
</gene>
<keyword evidence="8" id="KW-0812">Transmembrane</keyword>
<feature type="region of interest" description="Disordered" evidence="7">
    <location>
        <begin position="1"/>
        <end position="62"/>
    </location>
</feature>
<dbReference type="PANTHER" id="PTHR37984:SF5">
    <property type="entry name" value="PROTEIN NYNRIN-LIKE"/>
    <property type="match status" value="1"/>
</dbReference>
<evidence type="ECO:0000256" key="4">
    <source>
        <dbReference type="ARBA" id="ARBA00022759"/>
    </source>
</evidence>
<dbReference type="EMBL" id="LNIX01000005">
    <property type="protein sequence ID" value="OXA53940.1"/>
    <property type="molecule type" value="Genomic_DNA"/>
</dbReference>
<dbReference type="InterPro" id="IPR041577">
    <property type="entry name" value="RT_RNaseH_2"/>
</dbReference>
<dbReference type="Pfam" id="PF00078">
    <property type="entry name" value="RVT_1"/>
    <property type="match status" value="1"/>
</dbReference>
<feature type="compositionally biased region" description="Polar residues" evidence="7">
    <location>
        <begin position="661"/>
        <end position="685"/>
    </location>
</feature>
<sequence length="2254" mass="256836">MFRKTDKTASTNDTSKSPPTKNNSQNSGNTSATQNSEKWETIDLSSFLDKPKTPKPKKKEKIVTITLDADPEDPHRKYQLPPRSVSPSLLLTTPAALLAPPPLYSCKTHQTTQKPILITISDDEELEPPKKDSPVTPISIIIGNEHYYLHEDILTSSDTIVPPKFSGKSTEDPYKYLQKFELAAEFNHWTEAIKLTALPNYLIDTALLWYHAFARDRATLTAAAAASGGSTAPPPALTWTALTKALQQAFTTVNSKEVAEEKLLSRKQQIEKINLLNPTTIDQILTAIRKISDTQFLLAQQGEATFATQTALASNQFQQFTKILAKQNEAFLNALNAQTDMLKKNVPQKRDKNPNFQAQNQFPNFQQYQPPYFYPPPQQYHQLPPQHQQPYQQQPHPMPRPQFAPHPTNPNYDKVCNYCKKFGHVIAECRKRAWRNQFQNSLPDQQPAFNQGNFQGRNHVTSPQRSTAEQINTTSCTSSPTVNTYAVHHKTPVSGLTRIKGLTNNKPATILLDSCSSISIVNASFVTQTIPLEYNVKVIGVTNDSLYINSSSKIDIILPGLSSPLNYNVHVLQNFKYDLLLGTDYFTFYKSDLKFSNNTLQISNSNLKLEQINTQGPINRKLDSNSIDANSQEIPETHVNPIFNSEPQNNNSDSYLKFQENHSQPQENHSQPQENPTEIPENQSEISEKHTEISENLSEPPVNHSEYQWHCAEPQQNHSKSQQNHTESQETHSEIQENSSEPQSEIHDPKPAKIMLSRSMYLEPNTVTRVPVHFSTSLHSLNILEASDALSKKLAYLPDSLLRKEYSENLELPLINPNSHRIKLRKNTEIANIIKLDELPVEEIDLATLPPSKPDPDKPQISVEDHIKNIVSRIDPKSAKDDQEKIIPILTKYHDVFSKEIGLINCYKHTIKLLPGAQPVRRPPYRKPAHMEEFERKTIAELLEKGIIRHSSSPWGLGVVLVEAGHKGGGVEKPSYRVVVDLRPLNKVTESDSFPIPNIQTVLEWVGRRNKFMSVTDVKKGFWGIPLSEESIPLTAFISSSCGLFEWVRLPMGAKNGSAAYSRAISIVLTGLLWNSVLNFIDDIILADNTIESHVYNLEQTLQRFRKYGVKLSVNKSHFLKQALHLLGHVITKHGITTDSKGTEAITKLSAPKNVKEIQRILGCFNWFRKFIDNYAIKAKPLSILTRKDQPWKWDDEQQAAFDLLKMEITQPPILRHFDPSLSKSITIFTDASGVGVGCALLQEDDDEIDKQPNVIQDIGKLREQVRQRLEQEKLTYQTREDKHRKPVEFKIGKHEVLKKLNDLTYLVKNLRTELTKFKVNREELTKIFDDVSKEFSHGATIQTVSDSDDDINQQSRIPTSLFLVLVLISSVKSLVDVKEYFLNMNAKDVPIYLCQGSGEGVLWRIPPPISCPLTNTSLPSSTVELTFWWQDITKETIPVYECFKVRTIKRKSYFFLGSYSQDSSSTQYPITERQCKDMQITGRAPDGSLMKMKSDGIFATDHSTDLEYSWPKTKTLDVTNYYYTSIQISVNNEDDTIITMSKTTESWSRRVVVIVPRKKENENLTEDIEQQSRIDFPERTRRDAVEDFRQSFKPALEEVKFNPSTMINGQLQYLYDTIQQNSNYQIQTIHKETCRAHQIAMEMLRSMAETGMSSITVRALMADGTYRSVLRGDALSVYKCTEIYEYVFLPQVNCTKEYPVKYMYKHQQQQGYLQGLSHEITQTPTITNCPAPVFMYDIGYTVITLSNHSIPAQHLPYLPSPSEHNDPHYLPDISFNQQGIYTIKEMSQENTFLEMMKQIQKQARIDKMIDDKTKNYELTAAQLELASVLGNIIFNPYEAYFRNTISMLIILLILYILYHLIKWKRFQLGMKFPSLTRIPVIGKYLQKKEPFYTLLPLRPIPPSSMTDQTTLNMEDASINISAPQMENQSFPAEKELEEKLTIGKIKADKAKQEYEETQFQRTRVRVIEESQSAARAKFTLTLHHADHTGKAKKSHQPSTQQQLKKSDPKPTKSQPLFQCNNPPPKAKIPLRKPESEKVAKMANLFHACIRQPKTIQKEDLTKINEQIQNKQQEIVKLQNHISTTKLPKIPKIHKLQTFSAPQPTTQIPISLNRPIPVLPILPTTAQNFIPAMPQIPTLPTFPTLETFTPPIPPSASPWNQVDRLETLPSTPSYCNLLDDDLYISDEEDDIKIDEELSTIIKNQLDVKQEPSDGSDFEESEGEETVVPDYTNHLQDFGYECYQNILKQRLNNNN</sequence>
<keyword evidence="8" id="KW-1133">Transmembrane helix</keyword>
<dbReference type="Gene3D" id="1.20.5.1890">
    <property type="match status" value="1"/>
</dbReference>